<dbReference type="GO" id="GO:0016491">
    <property type="term" value="F:oxidoreductase activity"/>
    <property type="evidence" value="ECO:0007669"/>
    <property type="project" value="InterPro"/>
</dbReference>
<dbReference type="EMBL" id="AHKC01010781">
    <property type="protein sequence ID" value="EKF31492.1"/>
    <property type="molecule type" value="Genomic_DNA"/>
</dbReference>
<gene>
    <name evidence="7" type="ORF">MOQ_004670</name>
</gene>
<proteinExistence type="predicted"/>
<evidence type="ECO:0000256" key="2">
    <source>
        <dbReference type="ARBA" id="ARBA00022630"/>
    </source>
</evidence>
<feature type="domain" description="Oxidoreductase FAD/NAD(P)-binding" evidence="5">
    <location>
        <begin position="470"/>
        <end position="583"/>
    </location>
</feature>
<protein>
    <submittedName>
        <fullName evidence="7">Oxidoreductase-like protein, putative</fullName>
    </submittedName>
</protein>
<dbReference type="GO" id="GO:0050660">
    <property type="term" value="F:flavin adenine dinucleotide binding"/>
    <property type="evidence" value="ECO:0007669"/>
    <property type="project" value="TreeGrafter"/>
</dbReference>
<feature type="region of interest" description="Disordered" evidence="4">
    <location>
        <begin position="46"/>
        <end position="77"/>
    </location>
</feature>
<evidence type="ECO:0000259" key="5">
    <source>
        <dbReference type="Pfam" id="PF00175"/>
    </source>
</evidence>
<dbReference type="InterPro" id="IPR023173">
    <property type="entry name" value="NADPH_Cyt_P450_Rdtase_alpha"/>
</dbReference>
<name>K2NRC1_TRYCR</name>
<dbReference type="Proteomes" id="UP000007350">
    <property type="component" value="Unassembled WGS sequence"/>
</dbReference>
<dbReference type="GO" id="GO:0010181">
    <property type="term" value="F:FMN binding"/>
    <property type="evidence" value="ECO:0007669"/>
    <property type="project" value="TreeGrafter"/>
</dbReference>
<feature type="region of interest" description="Disordered" evidence="4">
    <location>
        <begin position="1"/>
        <end position="22"/>
    </location>
</feature>
<keyword evidence="3" id="KW-0288">FMN</keyword>
<keyword evidence="8" id="KW-1185">Reference proteome</keyword>
<dbReference type="OrthoDB" id="1856718at2759"/>
<dbReference type="GO" id="GO:0005829">
    <property type="term" value="C:cytosol"/>
    <property type="evidence" value="ECO:0007669"/>
    <property type="project" value="TreeGrafter"/>
</dbReference>
<comment type="caution">
    <text evidence="7">The sequence shown here is derived from an EMBL/GenBank/DDBJ whole genome shotgun (WGS) entry which is preliminary data.</text>
</comment>
<reference evidence="7 8" key="1">
    <citation type="journal article" date="2012" name="BMC Genomics">
        <title>Comparative genomic analysis of human infective Trypanosoma cruzi lineages with the bat-restricted subspecies T. cruzi marinkellei.</title>
        <authorList>
            <person name="Franzen O."/>
            <person name="Talavera-Lopez C."/>
            <person name="Ochaya S."/>
            <person name="Butler C.E."/>
            <person name="Messenger L.A."/>
            <person name="Lewis M.D."/>
            <person name="Llewellyn M.S."/>
            <person name="Marinkelle C.J."/>
            <person name="Tyler K.M."/>
            <person name="Miles M.A."/>
            <person name="Andersson B."/>
        </authorList>
    </citation>
    <scope>NUCLEOTIDE SEQUENCE [LARGE SCALE GENOMIC DNA]</scope>
    <source>
        <strain evidence="7 8">B7</strain>
    </source>
</reference>
<evidence type="ECO:0000313" key="7">
    <source>
        <dbReference type="EMBL" id="EKF31492.1"/>
    </source>
</evidence>
<dbReference type="Gene3D" id="3.40.50.80">
    <property type="entry name" value="Nucleotide-binding domain of ferredoxin-NADP reductase (FNR) module"/>
    <property type="match status" value="1"/>
</dbReference>
<dbReference type="InterPro" id="IPR017938">
    <property type="entry name" value="Riboflavin_synthase-like_b-brl"/>
</dbReference>
<evidence type="ECO:0000256" key="3">
    <source>
        <dbReference type="ARBA" id="ARBA00022643"/>
    </source>
</evidence>
<evidence type="ECO:0000313" key="8">
    <source>
        <dbReference type="Proteomes" id="UP000007350"/>
    </source>
</evidence>
<evidence type="ECO:0000259" key="6">
    <source>
        <dbReference type="Pfam" id="PF09791"/>
    </source>
</evidence>
<feature type="compositionally biased region" description="Acidic residues" evidence="4">
    <location>
        <begin position="66"/>
        <end position="77"/>
    </location>
</feature>
<dbReference type="SUPFAM" id="SSF52343">
    <property type="entry name" value="Ferredoxin reductase-like, C-terminal NADP-linked domain"/>
    <property type="match status" value="1"/>
</dbReference>
<dbReference type="InterPro" id="IPR001433">
    <property type="entry name" value="OxRdtase_FAD/NAD-bd"/>
</dbReference>
<keyword evidence="2" id="KW-0285">Flavoprotein</keyword>
<accession>K2NRC1</accession>
<feature type="domain" description="Oxidoreductase-like" evidence="6">
    <location>
        <begin position="6"/>
        <end position="39"/>
    </location>
</feature>
<dbReference type="PANTHER" id="PTHR19384">
    <property type="entry name" value="NITRIC OXIDE SYNTHASE-RELATED"/>
    <property type="match status" value="1"/>
</dbReference>
<dbReference type="PANTHER" id="PTHR19384:SF128">
    <property type="entry name" value="NADPH OXIDOREDUCTASE A"/>
    <property type="match status" value="1"/>
</dbReference>
<organism evidence="7 8">
    <name type="scientific">Trypanosoma cruzi marinkellei</name>
    <dbReference type="NCBI Taxonomy" id="85056"/>
    <lineage>
        <taxon>Eukaryota</taxon>
        <taxon>Discoba</taxon>
        <taxon>Euglenozoa</taxon>
        <taxon>Kinetoplastea</taxon>
        <taxon>Metakinetoplastina</taxon>
        <taxon>Trypanosomatida</taxon>
        <taxon>Trypanosomatidae</taxon>
        <taxon>Trypanosoma</taxon>
        <taxon>Schizotrypanum</taxon>
    </lineage>
</organism>
<dbReference type="Gene3D" id="1.20.990.10">
    <property type="entry name" value="NADPH-cytochrome p450 Reductase, Chain A, domain 3"/>
    <property type="match status" value="1"/>
</dbReference>
<comment type="cofactor">
    <cofactor evidence="1">
        <name>FMN</name>
        <dbReference type="ChEBI" id="CHEBI:58210"/>
    </cofactor>
</comment>
<evidence type="ECO:0000256" key="1">
    <source>
        <dbReference type="ARBA" id="ARBA00001917"/>
    </source>
</evidence>
<dbReference type="SUPFAM" id="SSF63380">
    <property type="entry name" value="Riboflavin synthase domain-like"/>
    <property type="match status" value="1"/>
</dbReference>
<sequence length="628" mass="69761">MNGRAPKRPREPAPSDCCGSGCSRCVWDVYFDDLAKYEEFFKGLSAQGKESGGDEDDEFGSSLHDDDNDYSDDDDGESHDFVGSVVIKYVDAPTNEEKVITPLVAVSKKMERFLPIHDVQLVSSSISHEFDGITLNEGQGQAIQIVDVLLGNSCELKRPMNPITPSPGDVVEVFIPNDYDMHNSGYCGEVEKLCDRLNLNPSQWCEIHRSPFVPPTHFPPWLPFQSQIQIRTLLAYFVDISSCGYLLRPTFFQTLLRLANLSKTTQPLTVAEKGVGTMELLETCASKEMAPFIYSIVMNRGSSLCYPRLIDMLNVFPFVKIPIERLLEVTGPLRPRRFSVGDYTLDDSSAEKRLRSIQLCLRRVDVIGMTSDNVGNDGVNAARILAEKLRAAALYRGTMNSSNCNGATPFLFKGHVSHPLCTFGSRPHPLPMFVGTKMFGTTPFARGLKEAIMPFMTQTAASTTLPLLILVGAGTGIAPLVCAVHELVRYRQGAVGCKAQIPNCWVVYGARNFAELVYHGKLQEALELNAISRYDVSISRSSSEGYLKYVTDVLDAHAEELRDALLERSARLFACGPAALLKSLRLRLANNILRSNDDDESVREQRVLLLEKRGQLMFDVWSTVNIFE</sequence>
<dbReference type="AlphaFoldDB" id="K2NRC1"/>
<evidence type="ECO:0000256" key="4">
    <source>
        <dbReference type="SAM" id="MobiDB-lite"/>
    </source>
</evidence>
<dbReference type="Pfam" id="PF09791">
    <property type="entry name" value="Oxidored-like"/>
    <property type="match status" value="1"/>
</dbReference>
<dbReference type="InterPro" id="IPR039261">
    <property type="entry name" value="FNR_nucleotide-bd"/>
</dbReference>
<dbReference type="Pfam" id="PF00175">
    <property type="entry name" value="NAD_binding_1"/>
    <property type="match status" value="1"/>
</dbReference>
<dbReference type="InterPro" id="IPR019180">
    <property type="entry name" value="Oxidoreductase-like_N"/>
</dbReference>